<dbReference type="Pfam" id="PF25023">
    <property type="entry name" value="TEN_YD-shell"/>
    <property type="match status" value="1"/>
</dbReference>
<dbReference type="NCBIfam" id="TIGR01643">
    <property type="entry name" value="YD_repeat_2x"/>
    <property type="match status" value="2"/>
</dbReference>
<dbReference type="InterPro" id="IPR022385">
    <property type="entry name" value="Rhs_assc_core"/>
</dbReference>
<reference evidence="5 6" key="1">
    <citation type="submission" date="2016-06" db="EMBL/GenBank/DDBJ databases">
        <authorList>
            <person name="Kjaerup R.B."/>
            <person name="Dalgaard T.S."/>
            <person name="Juul-Madsen H.R."/>
        </authorList>
    </citation>
    <scope>NUCLEOTIDE SEQUENCE [LARGE SCALE GENOMIC DNA]</scope>
    <source>
        <strain evidence="5 6">DSM 45248</strain>
    </source>
</reference>
<keyword evidence="3" id="KW-0812">Transmembrane</keyword>
<feature type="compositionally biased region" description="Basic and acidic residues" evidence="2">
    <location>
        <begin position="593"/>
        <end position="619"/>
    </location>
</feature>
<protein>
    <submittedName>
        <fullName evidence="5">RHS repeat-associated core domain-containing protein</fullName>
    </submittedName>
</protein>
<gene>
    <name evidence="5" type="ORF">GA0070621_0040</name>
</gene>
<sequence length="757" mass="81082">MVGVRDAAGNDWKYGYDIRGHQTTVDDPDKGLTTSTYDNAGRIATTVDARGRKLAYLYDSLNRKRAVYDDQVGGTMRAQWVYDTLAKGQLTQSTRFVGASSYQVRVTGYTDNYQPTGTQVVIPASETGLGGTYDFTSTWNADGSLASNSLPSTNGDLPAETLLYGYNQLGLATTLSTIYGSINTQYVERTDYNALGQADQYDLHGPSGGHVWQSFSRELETGRLTGIRTDRDSVAPNTLADVRYTFDDAGNIIKSQDVAPDPVDDTQCFQYDHLRRLTQAWTPASGDCAAAPTAAGLGGPAPYWHSWGIDKVGNRTTETVHTTAGDSTTTYNYPPAGSARPHTLTSTTGARTGSYTYDATGNTLTRPTASGGTQTLTWDAEGRLDTSTDATGETRYIYDADGNRLIRRDPTGRTLYLPGQDIRYTANSGATSSTRYYAHNGRVIASRTAAELTWLGGDHQGTMQVAVNAATQASSIRRQTPYGGGRGANPGWPNDRGFVGGVTDNTGLTHLGAREYDPAIGRFLSVDPVMDEGDPQQWQAYSYANNTPITMSDPDGLAPCEPGEDCSGYKPGCERCNIDEKAKNPCWPAKSCDPPKKPADNHKGGDDSKEKPPPPKKKEEPKFLALAENVAKALDFASTLLGLLPGFICQPCAVLGMIAGTLAGVMFLIAGKVGEAIKAFGGALLGMVLGEAGKLLSSKILIKKFGGQFFDVAYSIRNKVHHYRFVPSGIRAKIDAAIDTITAGIGTLYNALVPTGS</sequence>
<dbReference type="InterPro" id="IPR056823">
    <property type="entry name" value="TEN-like_YD-shell"/>
</dbReference>
<feature type="domain" description="Teneurin-like YD-shell" evidence="4">
    <location>
        <begin position="351"/>
        <end position="549"/>
    </location>
</feature>
<dbReference type="PANTHER" id="PTHR32305:SF17">
    <property type="entry name" value="TRNA NUCLEASE WAPA"/>
    <property type="match status" value="1"/>
</dbReference>
<organism evidence="5 6">
    <name type="scientific">Micromonospora narathiwatensis</name>
    <dbReference type="NCBI Taxonomy" id="299146"/>
    <lineage>
        <taxon>Bacteria</taxon>
        <taxon>Bacillati</taxon>
        <taxon>Actinomycetota</taxon>
        <taxon>Actinomycetes</taxon>
        <taxon>Micromonosporales</taxon>
        <taxon>Micromonosporaceae</taxon>
        <taxon>Micromonospora</taxon>
    </lineage>
</organism>
<evidence type="ECO:0000256" key="2">
    <source>
        <dbReference type="SAM" id="MobiDB-lite"/>
    </source>
</evidence>
<dbReference type="RefSeq" id="WP_167666452.1">
    <property type="nucleotide sequence ID" value="NZ_LT594324.1"/>
</dbReference>
<proteinExistence type="predicted"/>
<feature type="region of interest" description="Disordered" evidence="2">
    <location>
        <begin position="587"/>
        <end position="619"/>
    </location>
</feature>
<dbReference type="AlphaFoldDB" id="A0A1A8Z023"/>
<accession>A0A1A8Z023</accession>
<evidence type="ECO:0000313" key="6">
    <source>
        <dbReference type="Proteomes" id="UP000198765"/>
    </source>
</evidence>
<dbReference type="Proteomes" id="UP000198765">
    <property type="component" value="Chromosome I"/>
</dbReference>
<name>A0A1A8Z023_9ACTN</name>
<keyword evidence="3" id="KW-1133">Transmembrane helix</keyword>
<dbReference type="PANTHER" id="PTHR32305">
    <property type="match status" value="1"/>
</dbReference>
<dbReference type="InterPro" id="IPR050708">
    <property type="entry name" value="T6SS_VgrG/RHS"/>
</dbReference>
<evidence type="ECO:0000259" key="4">
    <source>
        <dbReference type="Pfam" id="PF25023"/>
    </source>
</evidence>
<dbReference type="Gene3D" id="2.180.10.10">
    <property type="entry name" value="RHS repeat-associated core"/>
    <property type="match status" value="1"/>
</dbReference>
<keyword evidence="3" id="KW-0472">Membrane</keyword>
<feature type="compositionally biased region" description="Polar residues" evidence="2">
    <location>
        <begin position="321"/>
        <end position="332"/>
    </location>
</feature>
<evidence type="ECO:0000256" key="1">
    <source>
        <dbReference type="ARBA" id="ARBA00022737"/>
    </source>
</evidence>
<dbReference type="EMBL" id="LT594324">
    <property type="protein sequence ID" value="SBT37124.1"/>
    <property type="molecule type" value="Genomic_DNA"/>
</dbReference>
<dbReference type="NCBIfam" id="TIGR03696">
    <property type="entry name" value="Rhs_assc_core"/>
    <property type="match status" value="1"/>
</dbReference>
<feature type="transmembrane region" description="Helical" evidence="3">
    <location>
        <begin position="653"/>
        <end position="670"/>
    </location>
</feature>
<feature type="region of interest" description="Disordered" evidence="2">
    <location>
        <begin position="321"/>
        <end position="350"/>
    </location>
</feature>
<dbReference type="InterPro" id="IPR006530">
    <property type="entry name" value="YD"/>
</dbReference>
<evidence type="ECO:0000256" key="3">
    <source>
        <dbReference type="SAM" id="Phobius"/>
    </source>
</evidence>
<keyword evidence="6" id="KW-1185">Reference proteome</keyword>
<dbReference type="PATRIC" id="fig|299146.4.peg.40"/>
<keyword evidence="1" id="KW-0677">Repeat</keyword>
<evidence type="ECO:0000313" key="5">
    <source>
        <dbReference type="EMBL" id="SBT37124.1"/>
    </source>
</evidence>